<sequence length="508" mass="56598">MQMDVSASMVSYVVNLYGGNVRVAGNPDAPVERVRVLREGKWGKGVLHVSADAVARPPKGRAVLVPTSDAGGTEDALALLEAASDALVSLQEWDARLEGALSSSISLAEFLRLAEDMIPYSFGFYDSNIAVLGASSNFNEWAEGVAGEQGRASDAPNGTIPNSVLSDLFEDEEYQEAPQHKEPFYYTNTLNDLTTLNSYCINLFNDGDYAARFVVNAPLGEQKLPHGAEQVIEHFVDKLTDFFIRFTGSDAMFGNFHDSVHNLFRGVLFDGEPLEAEALEKSIASYGWLRSHRFLTVKFVFFEAVKWESAAQFICTQLERSIRCSCALSHGRTIAWVLNTSLLAAESDVSDEAIVKVVADTVRVHACKAGISDELEDFSLLRLAFEQSEAALNIGQMRKPHFWYYRFGDYLLDYLMSSMRSDYPPELLISKKLLALMREDEEAGSEYVKTLRCYLDCNQNATHAAEALFMHRTSLLRRLERMVRISGIDFDDPEEVFYLALSLRLLGG</sequence>
<dbReference type="InterPro" id="IPR042070">
    <property type="entry name" value="PucR_C-HTH_sf"/>
</dbReference>
<name>W0FN31_9BACT</name>
<dbReference type="EMBL" id="KC246808">
    <property type="protein sequence ID" value="AHF24859.1"/>
    <property type="molecule type" value="Genomic_DNA"/>
</dbReference>
<dbReference type="InterPro" id="IPR025736">
    <property type="entry name" value="PucR_C-HTH_dom"/>
</dbReference>
<feature type="domain" description="PucR C-terminal helix-turn-helix" evidence="1">
    <location>
        <begin position="448"/>
        <end position="505"/>
    </location>
</feature>
<reference evidence="2" key="1">
    <citation type="journal article" date="2013" name="PLoS ONE">
        <title>Metagenomic insights into the carbohydrate-active enzymes carried by the microorganisms adhering to solid digesta in the rumen of cows.</title>
        <authorList>
            <person name="Wang L."/>
            <person name="Hatem A."/>
            <person name="Catalyurek U.V."/>
            <person name="Morrison M."/>
            <person name="Yu Z."/>
        </authorList>
    </citation>
    <scope>NUCLEOTIDE SEQUENCE</scope>
</reference>
<dbReference type="PANTHER" id="PTHR33744:SF15">
    <property type="entry name" value="CARBOHYDRATE DIACID REGULATOR"/>
    <property type="match status" value="1"/>
</dbReference>
<organism evidence="2">
    <name type="scientific">uncultured bacterium Contig1491</name>
    <dbReference type="NCBI Taxonomy" id="1393439"/>
    <lineage>
        <taxon>Bacteria</taxon>
        <taxon>environmental samples</taxon>
    </lineage>
</organism>
<dbReference type="InterPro" id="IPR051448">
    <property type="entry name" value="CdaR-like_regulators"/>
</dbReference>
<dbReference type="Pfam" id="PF13556">
    <property type="entry name" value="HTH_30"/>
    <property type="match status" value="1"/>
</dbReference>
<dbReference type="PANTHER" id="PTHR33744">
    <property type="entry name" value="CARBOHYDRATE DIACID REGULATOR"/>
    <property type="match status" value="1"/>
</dbReference>
<dbReference type="AlphaFoldDB" id="W0FN31"/>
<evidence type="ECO:0000313" key="2">
    <source>
        <dbReference type="EMBL" id="AHF24859.1"/>
    </source>
</evidence>
<accession>W0FN31</accession>
<protein>
    <submittedName>
        <fullName evidence="2">PucR family transcriptional regulator</fullName>
    </submittedName>
</protein>
<evidence type="ECO:0000259" key="1">
    <source>
        <dbReference type="Pfam" id="PF13556"/>
    </source>
</evidence>
<proteinExistence type="predicted"/>
<dbReference type="Gene3D" id="1.10.10.2840">
    <property type="entry name" value="PucR C-terminal helix-turn-helix domain"/>
    <property type="match status" value="1"/>
</dbReference>